<feature type="compositionally biased region" description="Low complexity" evidence="1">
    <location>
        <begin position="133"/>
        <end position="144"/>
    </location>
</feature>
<evidence type="ECO:0000313" key="4">
    <source>
        <dbReference type="Proteomes" id="UP001175000"/>
    </source>
</evidence>
<name>A0AA39U4I0_9PEZI</name>
<feature type="transmembrane region" description="Helical" evidence="2">
    <location>
        <begin position="291"/>
        <end position="314"/>
    </location>
</feature>
<keyword evidence="2" id="KW-0472">Membrane</keyword>
<organism evidence="3 4">
    <name type="scientific">Immersiella caudata</name>
    <dbReference type="NCBI Taxonomy" id="314043"/>
    <lineage>
        <taxon>Eukaryota</taxon>
        <taxon>Fungi</taxon>
        <taxon>Dikarya</taxon>
        <taxon>Ascomycota</taxon>
        <taxon>Pezizomycotina</taxon>
        <taxon>Sordariomycetes</taxon>
        <taxon>Sordariomycetidae</taxon>
        <taxon>Sordariales</taxon>
        <taxon>Lasiosphaeriaceae</taxon>
        <taxon>Immersiella</taxon>
    </lineage>
</organism>
<protein>
    <submittedName>
        <fullName evidence="3">Uncharacterized protein</fullName>
    </submittedName>
</protein>
<keyword evidence="2" id="KW-1133">Transmembrane helix</keyword>
<evidence type="ECO:0000256" key="2">
    <source>
        <dbReference type="SAM" id="Phobius"/>
    </source>
</evidence>
<evidence type="ECO:0000313" key="3">
    <source>
        <dbReference type="EMBL" id="KAK0610785.1"/>
    </source>
</evidence>
<reference evidence="3" key="1">
    <citation type="submission" date="2023-06" db="EMBL/GenBank/DDBJ databases">
        <title>Genome-scale phylogeny and comparative genomics of the fungal order Sordariales.</title>
        <authorList>
            <consortium name="Lawrence Berkeley National Laboratory"/>
            <person name="Hensen N."/>
            <person name="Bonometti L."/>
            <person name="Westerberg I."/>
            <person name="Brannstrom I.O."/>
            <person name="Guillou S."/>
            <person name="Cros-Aarteil S."/>
            <person name="Calhoun S."/>
            <person name="Haridas S."/>
            <person name="Kuo A."/>
            <person name="Mondo S."/>
            <person name="Pangilinan J."/>
            <person name="Riley R."/>
            <person name="Labutti K."/>
            <person name="Andreopoulos B."/>
            <person name="Lipzen A."/>
            <person name="Chen C."/>
            <person name="Yanf M."/>
            <person name="Daum C."/>
            <person name="Ng V."/>
            <person name="Clum A."/>
            <person name="Steindorff A."/>
            <person name="Ohm R."/>
            <person name="Martin F."/>
            <person name="Silar P."/>
            <person name="Natvig D."/>
            <person name="Lalanne C."/>
            <person name="Gautier V."/>
            <person name="Ament-Velasquez S.L."/>
            <person name="Kruys A."/>
            <person name="Hutchinson M.I."/>
            <person name="Powell A.J."/>
            <person name="Barry K."/>
            <person name="Miller A.N."/>
            <person name="Grigoriev I.V."/>
            <person name="Debuchy R."/>
            <person name="Gladieux P."/>
            <person name="Thoren M.H."/>
            <person name="Johannesson H."/>
        </authorList>
    </citation>
    <scope>NUCLEOTIDE SEQUENCE</scope>
    <source>
        <strain evidence="3">CBS 606.72</strain>
    </source>
</reference>
<feature type="region of interest" description="Disordered" evidence="1">
    <location>
        <begin position="104"/>
        <end position="172"/>
    </location>
</feature>
<evidence type="ECO:0000256" key="1">
    <source>
        <dbReference type="SAM" id="MobiDB-lite"/>
    </source>
</evidence>
<keyword evidence="2" id="KW-0812">Transmembrane</keyword>
<proteinExistence type="predicted"/>
<keyword evidence="4" id="KW-1185">Reference proteome</keyword>
<accession>A0AA39U4I0</accession>
<gene>
    <name evidence="3" type="ORF">B0T14DRAFT_606998</name>
</gene>
<dbReference type="AlphaFoldDB" id="A0AA39U4I0"/>
<dbReference type="EMBL" id="JAULSU010000007">
    <property type="protein sequence ID" value="KAK0610785.1"/>
    <property type="molecule type" value="Genomic_DNA"/>
</dbReference>
<dbReference type="Proteomes" id="UP001175000">
    <property type="component" value="Unassembled WGS sequence"/>
</dbReference>
<comment type="caution">
    <text evidence="3">The sequence shown here is derived from an EMBL/GenBank/DDBJ whole genome shotgun (WGS) entry which is preliminary data.</text>
</comment>
<sequence length="334" mass="36321">MSIDAKEKAIDDEEAADLAAEMLLQARKGEIDRRLEALQGRRKLRQHARQDILQLRGVLEREGDAIEAEVSARRSWWERMHWEFCSAVGNHLQSPEVVAVPTIKPSPKPFTGSEAEPDPEPAHPEPDTGPVGGVAPLVPLAPVPEKGLVDSHRQPPASEYADIERGPQRDGDEDCNAGSILITVAHFTSLSQGNCLINTFISLPVLVTTAKFALFAVATIQSVYLGTPPRSPWNFFAPSRNRRDAFPGASADLSSTQSTAKRTTFPADSIVACGIASAVLATVSADLAVDYQFYSSVGFALVLFFAVDSLVVLCTMPVDRLKFMLAVFGVRRRE</sequence>